<protein>
    <submittedName>
        <fullName evidence="1">Uncharacterized protein</fullName>
    </submittedName>
</protein>
<dbReference type="EMBL" id="PFAZ01000009">
    <property type="protein sequence ID" value="PIR88890.1"/>
    <property type="molecule type" value="Genomic_DNA"/>
</dbReference>
<evidence type="ECO:0000313" key="1">
    <source>
        <dbReference type="EMBL" id="PIR88890.1"/>
    </source>
</evidence>
<organism evidence="1 2">
    <name type="scientific">Candidatus Harrisonbacteria bacterium CG10_big_fil_rev_8_21_14_0_10_40_38</name>
    <dbReference type="NCBI Taxonomy" id="1974583"/>
    <lineage>
        <taxon>Bacteria</taxon>
        <taxon>Candidatus Harrisoniibacteriota</taxon>
    </lineage>
</organism>
<dbReference type="AlphaFoldDB" id="A0A2H0UR62"/>
<comment type="caution">
    <text evidence="1">The sequence shown here is derived from an EMBL/GenBank/DDBJ whole genome shotgun (WGS) entry which is preliminary data.</text>
</comment>
<accession>A0A2H0UR62</accession>
<reference evidence="2" key="1">
    <citation type="submission" date="2017-09" db="EMBL/GenBank/DDBJ databases">
        <title>Depth-based differentiation of microbial function through sediment-hosted aquifers and enrichment of novel symbionts in the deep terrestrial subsurface.</title>
        <authorList>
            <person name="Probst A.J."/>
            <person name="Ladd B."/>
            <person name="Jarett J.K."/>
            <person name="Geller-Mcgrath D.E."/>
            <person name="Sieber C.M.K."/>
            <person name="Emerson J.B."/>
            <person name="Anantharaman K."/>
            <person name="Thomas B.C."/>
            <person name="Malmstrom R."/>
            <person name="Stieglmeier M."/>
            <person name="Klingl A."/>
            <person name="Woyke T."/>
            <person name="Ryan C.M."/>
            <person name="Banfield J.F."/>
        </authorList>
    </citation>
    <scope>NUCLEOTIDE SEQUENCE [LARGE SCALE GENOMIC DNA]</scope>
</reference>
<sequence>MVDRTGKKVELAARPALTGFFLHQFYIITPDFPNQINIQGLPAGTEQFTIGGYNRGGELFGRPFGIGNRLITEIGYEGGIENTDTPYLTGEKQVTDRTTITPPSGVSDAEFINNLGNAARTTLSQPYASGGSTFSFGGANSNNIVVSLAQRTGVVSQVTSFNPKNFNFSPGNQGYWIQSARQSIQARLNYISAQLEAIRQLLLTLR</sequence>
<gene>
    <name evidence="1" type="ORF">COU07_03260</name>
</gene>
<evidence type="ECO:0000313" key="2">
    <source>
        <dbReference type="Proteomes" id="UP000231157"/>
    </source>
</evidence>
<name>A0A2H0UR62_9BACT</name>
<proteinExistence type="predicted"/>
<dbReference type="Proteomes" id="UP000231157">
    <property type="component" value="Unassembled WGS sequence"/>
</dbReference>